<feature type="coiled-coil region" evidence="1">
    <location>
        <begin position="159"/>
        <end position="186"/>
    </location>
</feature>
<evidence type="ECO:0000256" key="1">
    <source>
        <dbReference type="SAM" id="Coils"/>
    </source>
</evidence>
<sequence length="347" mass="39564">MDENTHDTSKENISDSNNNLEKSELSNNNTLLHTSLSWVDANLVDALEKINTYQQSVENDLQLKIQNVHDMFSSIQNQPKNTEDTFTVTPYQKKISELQKDNQSLELQLKIERNNEALNNANFECALQHERSLVSNLRKELESVITTSTKEILFNSDNYEAKKQEITELTKTVRQLNMQVSNRQDENISIKSQLANLYDDQINRRTNTNPDKTEEKKSIPDIPTALMVGTSNLKGINEKKITPAVEITKVIAFTIDQAKEKIDEYEVDKLSLVILHIITNDLTTKDPATCLKEIQLLITDIQKKWEKVLCIVSLATPRLGNVVHHTNGQIINAMLRQSFTQSLHVHG</sequence>
<keyword evidence="1" id="KW-0175">Coiled coil</keyword>
<comment type="caution">
    <text evidence="3">The sequence shown here is derived from an EMBL/GenBank/DDBJ whole genome shotgun (WGS) entry which is preliminary data.</text>
</comment>
<feature type="compositionally biased region" description="Basic and acidic residues" evidence="2">
    <location>
        <begin position="1"/>
        <end position="13"/>
    </location>
</feature>
<protein>
    <submittedName>
        <fullName evidence="3">Uncharacterized protein</fullName>
    </submittedName>
</protein>
<evidence type="ECO:0000313" key="3">
    <source>
        <dbReference type="EMBL" id="CAG2231630.1"/>
    </source>
</evidence>
<feature type="region of interest" description="Disordered" evidence="2">
    <location>
        <begin position="1"/>
        <end position="22"/>
    </location>
</feature>
<dbReference type="OrthoDB" id="6186561at2759"/>
<keyword evidence="4" id="KW-1185">Reference proteome</keyword>
<reference evidence="3" key="1">
    <citation type="submission" date="2021-03" db="EMBL/GenBank/DDBJ databases">
        <authorList>
            <person name="Bekaert M."/>
        </authorList>
    </citation>
    <scope>NUCLEOTIDE SEQUENCE</scope>
</reference>
<proteinExistence type="predicted"/>
<name>A0A8S3TDB3_MYTED</name>
<evidence type="ECO:0000313" key="4">
    <source>
        <dbReference type="Proteomes" id="UP000683360"/>
    </source>
</evidence>
<dbReference type="EMBL" id="CAJPWZ010002149">
    <property type="protein sequence ID" value="CAG2231630.1"/>
    <property type="molecule type" value="Genomic_DNA"/>
</dbReference>
<dbReference type="AlphaFoldDB" id="A0A8S3TDB3"/>
<dbReference type="Proteomes" id="UP000683360">
    <property type="component" value="Unassembled WGS sequence"/>
</dbReference>
<organism evidence="3 4">
    <name type="scientific">Mytilus edulis</name>
    <name type="common">Blue mussel</name>
    <dbReference type="NCBI Taxonomy" id="6550"/>
    <lineage>
        <taxon>Eukaryota</taxon>
        <taxon>Metazoa</taxon>
        <taxon>Spiralia</taxon>
        <taxon>Lophotrochozoa</taxon>
        <taxon>Mollusca</taxon>
        <taxon>Bivalvia</taxon>
        <taxon>Autobranchia</taxon>
        <taxon>Pteriomorphia</taxon>
        <taxon>Mytilida</taxon>
        <taxon>Mytiloidea</taxon>
        <taxon>Mytilidae</taxon>
        <taxon>Mytilinae</taxon>
        <taxon>Mytilus</taxon>
    </lineage>
</organism>
<accession>A0A8S3TDB3</accession>
<gene>
    <name evidence="3" type="ORF">MEDL_44368</name>
</gene>
<evidence type="ECO:0000256" key="2">
    <source>
        <dbReference type="SAM" id="MobiDB-lite"/>
    </source>
</evidence>